<accession>A0A2C9DZ09</accession>
<dbReference type="PANTHER" id="PTHR10947">
    <property type="entry name" value="PHENYLALANYL-TRNA SYNTHETASE BETA CHAIN AND LEUCINE-RICH REPEAT-CONTAINING PROTEIN 47"/>
    <property type="match status" value="1"/>
</dbReference>
<dbReference type="SMART" id="SM00873">
    <property type="entry name" value="B3_4"/>
    <property type="match status" value="1"/>
</dbReference>
<evidence type="ECO:0000259" key="19">
    <source>
        <dbReference type="PROSITE" id="PS51483"/>
    </source>
</evidence>
<evidence type="ECO:0000256" key="15">
    <source>
        <dbReference type="HAMAP-Rule" id="MF_00283"/>
    </source>
</evidence>
<dbReference type="EC" id="6.1.1.20" evidence="15"/>
<dbReference type="SMR" id="A0A2C9DZ09"/>
<dbReference type="GO" id="GO:0005524">
    <property type="term" value="F:ATP binding"/>
    <property type="evidence" value="ECO:0007669"/>
    <property type="project" value="UniProtKB-UniRule"/>
</dbReference>
<dbReference type="GO" id="GO:0004826">
    <property type="term" value="F:phenylalanine-tRNA ligase activity"/>
    <property type="evidence" value="ECO:0007669"/>
    <property type="project" value="UniProtKB-UniRule"/>
</dbReference>
<reference evidence="20 21" key="1">
    <citation type="submission" date="2008-02" db="EMBL/GenBank/DDBJ databases">
        <title>Genome sequence of Ureaplasma parvum serovar 3.</title>
        <authorList>
            <person name="Methe B.A."/>
            <person name="Glass J."/>
            <person name="Waites K."/>
            <person name="Shrivastava S."/>
        </authorList>
    </citation>
    <scope>NUCLEOTIDE SEQUENCE [LARGE SCALE GENOMIC DNA]</scope>
    <source>
        <strain evidence="21">ATCC 27815 / 27 / NCTC 11736</strain>
    </source>
</reference>
<comment type="similarity">
    <text evidence="2 15">Belongs to the phenylalanyl-tRNA synthetase beta subunit family. Type 1 subfamily.</text>
</comment>
<dbReference type="InterPro" id="IPR041616">
    <property type="entry name" value="PheRS_beta_core"/>
</dbReference>
<keyword evidence="5 16" id="KW-0820">tRNA-binding</keyword>
<keyword evidence="7 15" id="KW-0479">Metal-binding</keyword>
<dbReference type="SUPFAM" id="SSF50249">
    <property type="entry name" value="Nucleic acid-binding proteins"/>
    <property type="match status" value="1"/>
</dbReference>
<dbReference type="InterPro" id="IPR002547">
    <property type="entry name" value="tRNA-bd_dom"/>
</dbReference>
<dbReference type="SMART" id="SM00874">
    <property type="entry name" value="B5"/>
    <property type="match status" value="1"/>
</dbReference>
<keyword evidence="8 15" id="KW-0547">Nucleotide-binding</keyword>
<feature type="domain" description="FDX-ACB" evidence="18">
    <location>
        <begin position="691"/>
        <end position="772"/>
    </location>
</feature>
<dbReference type="Gene3D" id="3.30.56.10">
    <property type="match status" value="2"/>
</dbReference>
<dbReference type="Gene3D" id="2.40.50.140">
    <property type="entry name" value="Nucleic acid-binding proteins"/>
    <property type="match status" value="1"/>
</dbReference>
<dbReference type="SUPFAM" id="SSF56037">
    <property type="entry name" value="PheT/TilS domain"/>
    <property type="match status" value="1"/>
</dbReference>
<feature type="binding site" evidence="15">
    <location>
        <position position="446"/>
    </location>
    <ligand>
        <name>Mg(2+)</name>
        <dbReference type="ChEBI" id="CHEBI:18420"/>
        <note>shared with alpha subunit</note>
    </ligand>
</feature>
<dbReference type="InterPro" id="IPR005121">
    <property type="entry name" value="Fdx_antiC-bd"/>
</dbReference>
<dbReference type="GO" id="GO:0006432">
    <property type="term" value="P:phenylalanyl-tRNA aminoacylation"/>
    <property type="evidence" value="ECO:0007669"/>
    <property type="project" value="UniProtKB-UniRule"/>
</dbReference>
<evidence type="ECO:0000256" key="8">
    <source>
        <dbReference type="ARBA" id="ARBA00022741"/>
    </source>
</evidence>
<dbReference type="InterPro" id="IPR005147">
    <property type="entry name" value="tRNA_synthase_B5-dom"/>
</dbReference>
<dbReference type="GeneID" id="29672674"/>
<sequence length="772" mass="88192">MILSLNLLHKISPKLKKIPLNELCAALMDLGCEVETINSIKPSTNLVFAKVLEKTRHPNANHLNLVKVKANQKVYEIVCGANNFSVHNWVVLAKLNAELANGLKITPRELRGYVSNGMLCAYSEINPQATSFLTSTDLDGILVLDDNYDHYKTPNQIFNLDDVILDLSIPSNRNDLNGYFWIAKELCAYFDFEYVVDATINHRPHKEIIDVRILSDDVNSYGIIEVKNIQNYILKWNTKSILINNQIKVLNNFADNMNFLTLLTANPLHAFDARKISGQIVVKNAEEDAILLGLDQKEYLIKKGDLIIVDDQKILALAGIIGSNDSKIDATSTTAYIECANFNPMLIANTARRLKINTAAAMRFSKPLTNYVTKVTLKKLLANFKSDAKLIYYFKHSVHNVIKNKINQVSDFVGAEIDLDTAQTFLKRLGYKINKSNLITPSHRYDVLNEFDVYEDIMKKISIQEIKPQPISFDILNFENNLAYDFEKKVSDFLVDQGLFECKTYNLKNQTQAHEFNFFNFKQAYEINNPTSNMRSHLKLNNLNSLLEVLEYNQNQKNELENIFEISKINPVDSSQQTVLSIILCKPLINSKINDSLIVNNFVTTKALLHALLTKLNIDYAYDKNHVVNELYDNNQLALINANKQVFGFIGQLKNQVKKTYGLSNDIFIINLNLTSYLNQKQVITKVIKPSMYHDVIRDISVKLASDVDLNNIIANIKKIKNIRKVEISDLYIKDDGIIYTFKYYINDHLSNLSSEQIIIIEQEVNNYLKQF</sequence>
<evidence type="ECO:0000313" key="20">
    <source>
        <dbReference type="EMBL" id="ACA33195.1"/>
    </source>
</evidence>
<feature type="binding site" evidence="15">
    <location>
        <position position="455"/>
    </location>
    <ligand>
        <name>Mg(2+)</name>
        <dbReference type="ChEBI" id="CHEBI:18420"/>
        <note>shared with alpha subunit</note>
    </ligand>
</feature>
<evidence type="ECO:0000256" key="5">
    <source>
        <dbReference type="ARBA" id="ARBA00022555"/>
    </source>
</evidence>
<dbReference type="GO" id="GO:0009328">
    <property type="term" value="C:phenylalanine-tRNA ligase complex"/>
    <property type="evidence" value="ECO:0007669"/>
    <property type="project" value="TreeGrafter"/>
</dbReference>
<dbReference type="InterPro" id="IPR020825">
    <property type="entry name" value="Phe-tRNA_synthase-like_B3/B4"/>
</dbReference>
<dbReference type="InterPro" id="IPR033714">
    <property type="entry name" value="tRNA_bind_bactPheRS"/>
</dbReference>
<dbReference type="EMBL" id="CP000942">
    <property type="protein sequence ID" value="ACA33195.1"/>
    <property type="molecule type" value="Genomic_DNA"/>
</dbReference>
<protein>
    <recommendedName>
        <fullName evidence="15">Phenylalanine--tRNA ligase beta subunit</fullName>
        <ecNumber evidence="15">6.1.1.20</ecNumber>
    </recommendedName>
    <alternativeName>
        <fullName evidence="15">Phenylalanyl-tRNA synthetase beta subunit</fullName>
        <shortName evidence="15">PheRS</shortName>
    </alternativeName>
</protein>
<dbReference type="Gene3D" id="3.50.40.10">
    <property type="entry name" value="Phenylalanyl-trna Synthetase, Chain B, domain 3"/>
    <property type="match status" value="1"/>
</dbReference>
<feature type="binding site" evidence="15">
    <location>
        <position position="456"/>
    </location>
    <ligand>
        <name>Mg(2+)</name>
        <dbReference type="ChEBI" id="CHEBI:18420"/>
        <note>shared with alpha subunit</note>
    </ligand>
</feature>
<evidence type="ECO:0000256" key="11">
    <source>
        <dbReference type="ARBA" id="ARBA00022884"/>
    </source>
</evidence>
<dbReference type="PANTHER" id="PTHR10947:SF0">
    <property type="entry name" value="PHENYLALANINE--TRNA LIGASE BETA SUBUNIT"/>
    <property type="match status" value="1"/>
</dbReference>
<evidence type="ECO:0000256" key="9">
    <source>
        <dbReference type="ARBA" id="ARBA00022840"/>
    </source>
</evidence>
<dbReference type="HAMAP" id="MF_00283">
    <property type="entry name" value="Phe_tRNA_synth_beta1"/>
    <property type="match status" value="1"/>
</dbReference>
<keyword evidence="11 16" id="KW-0694">RNA-binding</keyword>
<comment type="subcellular location">
    <subcellularLocation>
        <location evidence="1 15">Cytoplasm</location>
    </subcellularLocation>
</comment>
<dbReference type="SUPFAM" id="SSF55681">
    <property type="entry name" value="Class II aaRS and biotin synthetases"/>
    <property type="match status" value="1"/>
</dbReference>
<dbReference type="GO" id="GO:0000049">
    <property type="term" value="F:tRNA binding"/>
    <property type="evidence" value="ECO:0007669"/>
    <property type="project" value="UniProtKB-UniRule"/>
</dbReference>
<keyword evidence="6 15" id="KW-0436">Ligase</keyword>
<dbReference type="AlphaFoldDB" id="A0A2C9DZ09"/>
<dbReference type="InterPro" id="IPR009061">
    <property type="entry name" value="DNA-bd_dom_put_sf"/>
</dbReference>
<proteinExistence type="inferred from homology"/>
<evidence type="ECO:0000256" key="3">
    <source>
        <dbReference type="ARBA" id="ARBA00011209"/>
    </source>
</evidence>
<organism evidence="20 21">
    <name type="scientific">Ureaplasma parvum serovar 3 (strain ATCC 27815 / 27 / NCTC 11736)</name>
    <dbReference type="NCBI Taxonomy" id="505682"/>
    <lineage>
        <taxon>Bacteria</taxon>
        <taxon>Bacillati</taxon>
        <taxon>Mycoplasmatota</taxon>
        <taxon>Mycoplasmoidales</taxon>
        <taxon>Mycoplasmoidaceae</taxon>
        <taxon>Ureaplasma</taxon>
    </lineage>
</organism>
<evidence type="ECO:0000256" key="12">
    <source>
        <dbReference type="ARBA" id="ARBA00022917"/>
    </source>
</evidence>
<evidence type="ECO:0000256" key="13">
    <source>
        <dbReference type="ARBA" id="ARBA00023146"/>
    </source>
</evidence>
<dbReference type="GO" id="GO:0000287">
    <property type="term" value="F:magnesium ion binding"/>
    <property type="evidence" value="ECO:0007669"/>
    <property type="project" value="UniProtKB-UniRule"/>
</dbReference>
<dbReference type="CDD" id="cd02796">
    <property type="entry name" value="tRNA_bind_bactPheRS"/>
    <property type="match status" value="1"/>
</dbReference>
<comment type="subunit">
    <text evidence="3 15">Tetramer of two alpha and two beta subunits.</text>
</comment>
<keyword evidence="9 15" id="KW-0067">ATP-binding</keyword>
<evidence type="ECO:0000259" key="18">
    <source>
        <dbReference type="PROSITE" id="PS51447"/>
    </source>
</evidence>
<keyword evidence="13 15" id="KW-0030">Aminoacyl-tRNA synthetase</keyword>
<dbReference type="InterPro" id="IPR005146">
    <property type="entry name" value="B3/B4_tRNA-bd"/>
</dbReference>
<dbReference type="Gene3D" id="3.30.930.10">
    <property type="entry name" value="Bira Bifunctional Protein, Domain 2"/>
    <property type="match status" value="1"/>
</dbReference>
<dbReference type="RefSeq" id="WP_010891780.1">
    <property type="nucleotide sequence ID" value="NC_010503.1"/>
</dbReference>
<dbReference type="InterPro" id="IPR004532">
    <property type="entry name" value="Phe-tRNA-ligase_IIc_bsu_bact"/>
</dbReference>
<dbReference type="NCBIfam" id="TIGR00472">
    <property type="entry name" value="pheT_bact"/>
    <property type="match status" value="1"/>
</dbReference>
<dbReference type="KEGG" id="upa:UPA3_0476"/>
<evidence type="ECO:0000256" key="4">
    <source>
        <dbReference type="ARBA" id="ARBA00022490"/>
    </source>
</evidence>
<feature type="domain" description="B5" evidence="19">
    <location>
        <begin position="397"/>
        <end position="468"/>
    </location>
</feature>
<feature type="binding site" evidence="15">
    <location>
        <position position="452"/>
    </location>
    <ligand>
        <name>Mg(2+)</name>
        <dbReference type="ChEBI" id="CHEBI:18420"/>
        <note>shared with alpha subunit</note>
    </ligand>
</feature>
<evidence type="ECO:0000256" key="6">
    <source>
        <dbReference type="ARBA" id="ARBA00022598"/>
    </source>
</evidence>
<dbReference type="Pfam" id="PF03484">
    <property type="entry name" value="B5"/>
    <property type="match status" value="1"/>
</dbReference>
<dbReference type="Pfam" id="PF01588">
    <property type="entry name" value="tRNA_bind"/>
    <property type="match status" value="1"/>
</dbReference>
<evidence type="ECO:0000256" key="7">
    <source>
        <dbReference type="ARBA" id="ARBA00022723"/>
    </source>
</evidence>
<dbReference type="InterPro" id="IPR012340">
    <property type="entry name" value="NA-bd_OB-fold"/>
</dbReference>
<evidence type="ECO:0000256" key="16">
    <source>
        <dbReference type="PROSITE-ProRule" id="PRU00209"/>
    </source>
</evidence>
<feature type="domain" description="TRNA-binding" evidence="17">
    <location>
        <begin position="40"/>
        <end position="158"/>
    </location>
</feature>
<keyword evidence="4 15" id="KW-0963">Cytoplasm</keyword>
<dbReference type="PROSITE" id="PS51447">
    <property type="entry name" value="FDX_ACB"/>
    <property type="match status" value="1"/>
</dbReference>
<dbReference type="InterPro" id="IPR045864">
    <property type="entry name" value="aa-tRNA-synth_II/BPL/LPL"/>
</dbReference>
<keyword evidence="10 15" id="KW-0460">Magnesium</keyword>
<evidence type="ECO:0000256" key="2">
    <source>
        <dbReference type="ARBA" id="ARBA00008653"/>
    </source>
</evidence>
<dbReference type="PROSITE" id="PS50886">
    <property type="entry name" value="TRBD"/>
    <property type="match status" value="1"/>
</dbReference>
<evidence type="ECO:0000256" key="1">
    <source>
        <dbReference type="ARBA" id="ARBA00004496"/>
    </source>
</evidence>
<comment type="cofactor">
    <cofactor evidence="15">
        <name>Mg(2+)</name>
        <dbReference type="ChEBI" id="CHEBI:18420"/>
    </cofactor>
    <text evidence="15">Binds 2 magnesium ions per tetramer.</text>
</comment>
<dbReference type="Pfam" id="PF03483">
    <property type="entry name" value="B3_4"/>
    <property type="match status" value="1"/>
</dbReference>
<dbReference type="HOGENOM" id="CLU_016891_2_0_14"/>
<name>A0A2C9DZ09_UREP2</name>
<evidence type="ECO:0000259" key="17">
    <source>
        <dbReference type="PROSITE" id="PS50886"/>
    </source>
</evidence>
<gene>
    <name evidence="15 20" type="primary">pheT</name>
    <name evidence="20" type="ordered locus">UPA3_0476</name>
</gene>
<dbReference type="PROSITE" id="PS51483">
    <property type="entry name" value="B5"/>
    <property type="match status" value="1"/>
</dbReference>
<comment type="catalytic activity">
    <reaction evidence="14 15">
        <text>tRNA(Phe) + L-phenylalanine + ATP = L-phenylalanyl-tRNA(Phe) + AMP + diphosphate + H(+)</text>
        <dbReference type="Rhea" id="RHEA:19413"/>
        <dbReference type="Rhea" id="RHEA-COMP:9668"/>
        <dbReference type="Rhea" id="RHEA-COMP:9699"/>
        <dbReference type="ChEBI" id="CHEBI:15378"/>
        <dbReference type="ChEBI" id="CHEBI:30616"/>
        <dbReference type="ChEBI" id="CHEBI:33019"/>
        <dbReference type="ChEBI" id="CHEBI:58095"/>
        <dbReference type="ChEBI" id="CHEBI:78442"/>
        <dbReference type="ChEBI" id="CHEBI:78531"/>
        <dbReference type="ChEBI" id="CHEBI:456215"/>
        <dbReference type="EC" id="6.1.1.20"/>
    </reaction>
</comment>
<dbReference type="InterPro" id="IPR045060">
    <property type="entry name" value="Phe-tRNA-ligase_IIc_bsu"/>
</dbReference>
<dbReference type="SUPFAM" id="SSF46955">
    <property type="entry name" value="Putative DNA-binding domain"/>
    <property type="match status" value="1"/>
</dbReference>
<evidence type="ECO:0000313" key="21">
    <source>
        <dbReference type="Proteomes" id="UP000002162"/>
    </source>
</evidence>
<dbReference type="Pfam" id="PF17759">
    <property type="entry name" value="tRNA_synthFbeta"/>
    <property type="match status" value="1"/>
</dbReference>
<evidence type="ECO:0000256" key="10">
    <source>
        <dbReference type="ARBA" id="ARBA00022842"/>
    </source>
</evidence>
<dbReference type="Proteomes" id="UP000002162">
    <property type="component" value="Chromosome"/>
</dbReference>
<evidence type="ECO:0000256" key="14">
    <source>
        <dbReference type="ARBA" id="ARBA00049255"/>
    </source>
</evidence>
<keyword evidence="12 15" id="KW-0648">Protein biosynthesis</keyword>